<dbReference type="InParanoid" id="A0A5N4AQL2"/>
<proteinExistence type="predicted"/>
<dbReference type="EMBL" id="VVIM01000005">
    <property type="protein sequence ID" value="KAB0799553.1"/>
    <property type="molecule type" value="Genomic_DNA"/>
</dbReference>
<accession>A0A5N4AQL2</accession>
<reference evidence="1 2" key="1">
    <citation type="journal article" date="2018" name="Elife">
        <title>Firefly genomes illuminate parallel origins of bioluminescence in beetles.</title>
        <authorList>
            <person name="Fallon T.R."/>
            <person name="Lower S.E."/>
            <person name="Chang C.H."/>
            <person name="Bessho-Uehara M."/>
            <person name="Martin G.J."/>
            <person name="Bewick A.J."/>
            <person name="Behringer M."/>
            <person name="Debat H.J."/>
            <person name="Wong I."/>
            <person name="Day J.C."/>
            <person name="Suvorov A."/>
            <person name="Silva C.J."/>
            <person name="Stanger-Hall K.F."/>
            <person name="Hall D.W."/>
            <person name="Schmitz R.J."/>
            <person name="Nelson D.R."/>
            <person name="Lewis S.M."/>
            <person name="Shigenobu S."/>
            <person name="Bybee S.M."/>
            <person name="Larracuente A.M."/>
            <person name="Oba Y."/>
            <person name="Weng J.K."/>
        </authorList>
    </citation>
    <scope>NUCLEOTIDE SEQUENCE [LARGE SCALE GENOMIC DNA]</scope>
    <source>
        <strain evidence="1">1611_PpyrPB1</strain>
        <tissue evidence="1">Whole body</tissue>
    </source>
</reference>
<protein>
    <recommendedName>
        <fullName evidence="3">Reverse transcriptase domain-containing protein</fullName>
    </recommendedName>
</protein>
<evidence type="ECO:0008006" key="3">
    <source>
        <dbReference type="Google" id="ProtNLM"/>
    </source>
</evidence>
<organism evidence="1 2">
    <name type="scientific">Photinus pyralis</name>
    <name type="common">Common eastern firefly</name>
    <name type="synonym">Lampyris pyralis</name>
    <dbReference type="NCBI Taxonomy" id="7054"/>
    <lineage>
        <taxon>Eukaryota</taxon>
        <taxon>Metazoa</taxon>
        <taxon>Ecdysozoa</taxon>
        <taxon>Arthropoda</taxon>
        <taxon>Hexapoda</taxon>
        <taxon>Insecta</taxon>
        <taxon>Pterygota</taxon>
        <taxon>Neoptera</taxon>
        <taxon>Endopterygota</taxon>
        <taxon>Coleoptera</taxon>
        <taxon>Polyphaga</taxon>
        <taxon>Elateriformia</taxon>
        <taxon>Elateroidea</taxon>
        <taxon>Lampyridae</taxon>
        <taxon>Lampyrinae</taxon>
        <taxon>Photinus</taxon>
    </lineage>
</organism>
<keyword evidence="2" id="KW-1185">Reference proteome</keyword>
<name>A0A5N4AQL2_PHOPY</name>
<gene>
    <name evidence="1" type="ORF">PPYR_07433</name>
</gene>
<dbReference type="Proteomes" id="UP000327044">
    <property type="component" value="Unassembled WGS sequence"/>
</dbReference>
<evidence type="ECO:0000313" key="2">
    <source>
        <dbReference type="Proteomes" id="UP000327044"/>
    </source>
</evidence>
<dbReference type="AlphaFoldDB" id="A0A5N4AQL2"/>
<comment type="caution">
    <text evidence="1">The sequence shown here is derived from an EMBL/GenBank/DDBJ whole genome shotgun (WGS) entry which is preliminary data.</text>
</comment>
<sequence>MSTLLKNTIAVARASYFTNLIANSQNKPKAAWEIIKQNTKSPKLFENIKLQLDRNNTTSCPNEIASLFNKHFSDTAFHISSNLSNDQPCFYGLTHSHNSFFLSPVTHQETADIIQSLSNKCSTGVDDVCLLCSLKNR</sequence>
<evidence type="ECO:0000313" key="1">
    <source>
        <dbReference type="EMBL" id="KAB0799553.1"/>
    </source>
</evidence>